<organism evidence="1">
    <name type="scientific">marine sediment metagenome</name>
    <dbReference type="NCBI Taxonomy" id="412755"/>
    <lineage>
        <taxon>unclassified sequences</taxon>
        <taxon>metagenomes</taxon>
        <taxon>ecological metagenomes</taxon>
    </lineage>
</organism>
<evidence type="ECO:0000313" key="1">
    <source>
        <dbReference type="EMBL" id="GAH76964.1"/>
    </source>
</evidence>
<name>X1JF87_9ZZZZ</name>
<protein>
    <submittedName>
        <fullName evidence="1">Uncharacterized protein</fullName>
    </submittedName>
</protein>
<sequence length="39" mass="4495">MDISIFRYGIFTNISENCFPTYFVMKKENADAIDTAISK</sequence>
<gene>
    <name evidence="1" type="ORF">S03H2_67597</name>
</gene>
<dbReference type="EMBL" id="BARU01044286">
    <property type="protein sequence ID" value="GAH76964.1"/>
    <property type="molecule type" value="Genomic_DNA"/>
</dbReference>
<proteinExistence type="predicted"/>
<dbReference type="AlphaFoldDB" id="X1JF87"/>
<comment type="caution">
    <text evidence="1">The sequence shown here is derived from an EMBL/GenBank/DDBJ whole genome shotgun (WGS) entry which is preliminary data.</text>
</comment>
<accession>X1JF87</accession>
<reference evidence="1" key="1">
    <citation type="journal article" date="2014" name="Front. Microbiol.">
        <title>High frequency of phylogenetically diverse reductive dehalogenase-homologous genes in deep subseafloor sedimentary metagenomes.</title>
        <authorList>
            <person name="Kawai M."/>
            <person name="Futagami T."/>
            <person name="Toyoda A."/>
            <person name="Takaki Y."/>
            <person name="Nishi S."/>
            <person name="Hori S."/>
            <person name="Arai W."/>
            <person name="Tsubouchi T."/>
            <person name="Morono Y."/>
            <person name="Uchiyama I."/>
            <person name="Ito T."/>
            <person name="Fujiyama A."/>
            <person name="Inagaki F."/>
            <person name="Takami H."/>
        </authorList>
    </citation>
    <scope>NUCLEOTIDE SEQUENCE</scope>
    <source>
        <strain evidence="1">Expedition CK06-06</strain>
    </source>
</reference>